<feature type="active site" description="Proton acceptor" evidence="10">
    <location>
        <position position="436"/>
    </location>
</feature>
<dbReference type="Pfam" id="PF07992">
    <property type="entry name" value="Pyr_redox_2"/>
    <property type="match status" value="1"/>
</dbReference>
<comment type="caution">
    <text evidence="17">The sequence shown here is derived from an EMBL/GenBank/DDBJ whole genome shotgun (WGS) entry which is preliminary data.</text>
</comment>
<keyword evidence="4 11" id="KW-0274">FAD</keyword>
<dbReference type="GO" id="GO:0004362">
    <property type="term" value="F:glutathione-disulfide reductase (NADPH) activity"/>
    <property type="evidence" value="ECO:0007669"/>
    <property type="project" value="UniProtKB-EC"/>
</dbReference>
<accession>A0A7U8GT09</accession>
<dbReference type="FunFam" id="3.30.390.30:FF:000001">
    <property type="entry name" value="Dihydrolipoyl dehydrogenase"/>
    <property type="match status" value="1"/>
</dbReference>
<dbReference type="InterPro" id="IPR036188">
    <property type="entry name" value="FAD/NAD-bd_sf"/>
</dbReference>
<keyword evidence="5 14" id="KW-0521">NADP</keyword>
<evidence type="ECO:0000256" key="7">
    <source>
        <dbReference type="ARBA" id="ARBA00023157"/>
    </source>
</evidence>
<dbReference type="Pfam" id="PF02852">
    <property type="entry name" value="Pyr_redox_dim"/>
    <property type="match status" value="1"/>
</dbReference>
<comment type="cofactor">
    <cofactor evidence="11">
        <name>FAD</name>
        <dbReference type="ChEBI" id="CHEBI:57692"/>
    </cofactor>
    <text evidence="11">Binds 1 FAD per subunit.</text>
</comment>
<evidence type="ECO:0000259" key="16">
    <source>
        <dbReference type="Pfam" id="PF07992"/>
    </source>
</evidence>
<evidence type="ECO:0000313" key="17">
    <source>
        <dbReference type="EMBL" id="EAR61660.1"/>
    </source>
</evidence>
<keyword evidence="11" id="KW-0520">NAD</keyword>
<dbReference type="AlphaFoldDB" id="A0A7U8GT09"/>
<evidence type="ECO:0000256" key="12">
    <source>
        <dbReference type="PIRSR" id="PIRSR000350-4"/>
    </source>
</evidence>
<keyword evidence="3 13" id="KW-0285">Flavoprotein</keyword>
<dbReference type="Gene3D" id="3.50.50.60">
    <property type="entry name" value="FAD/NAD(P)-binding domain"/>
    <property type="match status" value="2"/>
</dbReference>
<organism evidence="17 18">
    <name type="scientific">Neptuniibacter caesariensis</name>
    <dbReference type="NCBI Taxonomy" id="207954"/>
    <lineage>
        <taxon>Bacteria</taxon>
        <taxon>Pseudomonadati</taxon>
        <taxon>Pseudomonadota</taxon>
        <taxon>Gammaproteobacteria</taxon>
        <taxon>Oceanospirillales</taxon>
        <taxon>Oceanospirillaceae</taxon>
        <taxon>Neptuniibacter</taxon>
    </lineage>
</organism>
<dbReference type="Gene3D" id="3.30.390.30">
    <property type="match status" value="1"/>
</dbReference>
<dbReference type="InterPro" id="IPR001100">
    <property type="entry name" value="Pyr_nuc-diS_OxRdtase"/>
</dbReference>
<dbReference type="FunFam" id="3.50.50.60:FF:000051">
    <property type="entry name" value="Glutathione reductase"/>
    <property type="match status" value="1"/>
</dbReference>
<dbReference type="OrthoDB" id="9800167at2"/>
<evidence type="ECO:0000256" key="3">
    <source>
        <dbReference type="ARBA" id="ARBA00022630"/>
    </source>
</evidence>
<comment type="subunit">
    <text evidence="2">Homodimer.</text>
</comment>
<dbReference type="Proteomes" id="UP000002171">
    <property type="component" value="Unassembled WGS sequence"/>
</dbReference>
<evidence type="ECO:0000256" key="13">
    <source>
        <dbReference type="RuleBase" id="RU003691"/>
    </source>
</evidence>
<protein>
    <recommendedName>
        <fullName evidence="14">Glutathione reductase</fullName>
        <shortName evidence="14">GRase</shortName>
        <ecNumber evidence="14">1.8.1.7</ecNumber>
    </recommendedName>
</protein>
<dbReference type="EC" id="1.8.1.7" evidence="14"/>
<feature type="disulfide bond" description="Redox-active" evidence="12">
    <location>
        <begin position="43"/>
        <end position="48"/>
    </location>
</feature>
<dbReference type="GO" id="GO:0005829">
    <property type="term" value="C:cytosol"/>
    <property type="evidence" value="ECO:0007669"/>
    <property type="project" value="TreeGrafter"/>
</dbReference>
<dbReference type="PRINTS" id="PR00411">
    <property type="entry name" value="PNDRDTASEI"/>
</dbReference>
<dbReference type="RefSeq" id="WP_007022747.1">
    <property type="nucleotide sequence ID" value="NZ_CH724127.1"/>
</dbReference>
<keyword evidence="18" id="KW-1185">Reference proteome</keyword>
<dbReference type="GO" id="GO:0006749">
    <property type="term" value="P:glutathione metabolic process"/>
    <property type="evidence" value="ECO:0007669"/>
    <property type="project" value="InterPro"/>
</dbReference>
<dbReference type="NCBIfam" id="TIGR01424">
    <property type="entry name" value="gluta_reduc_2"/>
    <property type="match status" value="1"/>
</dbReference>
<evidence type="ECO:0000256" key="4">
    <source>
        <dbReference type="ARBA" id="ARBA00022827"/>
    </source>
</evidence>
<proteinExistence type="inferred from homology"/>
<feature type="binding site" evidence="11">
    <location>
        <position position="303"/>
    </location>
    <ligand>
        <name>FAD</name>
        <dbReference type="ChEBI" id="CHEBI:57692"/>
    </ligand>
</feature>
<reference evidence="17 18" key="1">
    <citation type="submission" date="2006-02" db="EMBL/GenBank/DDBJ databases">
        <authorList>
            <person name="Pinhassi J."/>
            <person name="Pedros-Alio C."/>
            <person name="Ferriera S."/>
            <person name="Johnson J."/>
            <person name="Kravitz S."/>
            <person name="Halpern A."/>
            <person name="Remington K."/>
            <person name="Beeson K."/>
            <person name="Tran B."/>
            <person name="Rogers Y.-H."/>
            <person name="Friedman R."/>
            <person name="Venter J.C."/>
        </authorList>
    </citation>
    <scope>NUCLEOTIDE SEQUENCE [LARGE SCALE GENOMIC DNA]</scope>
    <source>
        <strain evidence="17 18">MED92</strain>
    </source>
</reference>
<dbReference type="GO" id="GO:0050661">
    <property type="term" value="F:NADP binding"/>
    <property type="evidence" value="ECO:0007669"/>
    <property type="project" value="InterPro"/>
</dbReference>
<evidence type="ECO:0000256" key="1">
    <source>
        <dbReference type="ARBA" id="ARBA00007532"/>
    </source>
</evidence>
<gene>
    <name evidence="17" type="ORF">MED92_03657</name>
</gene>
<dbReference type="PIRSF" id="PIRSF000350">
    <property type="entry name" value="Mercury_reductase_MerA"/>
    <property type="match status" value="1"/>
</dbReference>
<dbReference type="GO" id="GO:0034599">
    <property type="term" value="P:cellular response to oxidative stress"/>
    <property type="evidence" value="ECO:0007669"/>
    <property type="project" value="TreeGrafter"/>
</dbReference>
<comment type="similarity">
    <text evidence="1 13">Belongs to the class-I pyridine nucleotide-disulfide oxidoreductase family.</text>
</comment>
<dbReference type="PROSITE" id="PS00076">
    <property type="entry name" value="PYRIDINE_REDOX_1"/>
    <property type="match status" value="1"/>
</dbReference>
<dbReference type="InterPro" id="IPR006324">
    <property type="entry name" value="GSHR"/>
</dbReference>
<comment type="catalytic activity">
    <reaction evidence="9 14">
        <text>2 glutathione + NADP(+) = glutathione disulfide + NADPH + H(+)</text>
        <dbReference type="Rhea" id="RHEA:11740"/>
        <dbReference type="ChEBI" id="CHEBI:15378"/>
        <dbReference type="ChEBI" id="CHEBI:57783"/>
        <dbReference type="ChEBI" id="CHEBI:57925"/>
        <dbReference type="ChEBI" id="CHEBI:58297"/>
        <dbReference type="ChEBI" id="CHEBI:58349"/>
        <dbReference type="EC" id="1.8.1.7"/>
    </reaction>
</comment>
<dbReference type="PANTHER" id="PTHR42737">
    <property type="entry name" value="GLUTATHIONE REDUCTASE"/>
    <property type="match status" value="1"/>
</dbReference>
<evidence type="ECO:0000259" key="15">
    <source>
        <dbReference type="Pfam" id="PF02852"/>
    </source>
</evidence>
<dbReference type="SUPFAM" id="SSF55424">
    <property type="entry name" value="FAD/NAD-linked reductases, dimerisation (C-terminal) domain"/>
    <property type="match status" value="1"/>
</dbReference>
<dbReference type="GO" id="GO:0045454">
    <property type="term" value="P:cell redox homeostasis"/>
    <property type="evidence" value="ECO:0007669"/>
    <property type="project" value="InterPro"/>
</dbReference>
<evidence type="ECO:0000256" key="14">
    <source>
        <dbReference type="RuleBase" id="RU365040"/>
    </source>
</evidence>
<keyword evidence="7" id="KW-1015">Disulfide bond</keyword>
<name>A0A7U8GT09_NEPCE</name>
<feature type="binding site" evidence="11">
    <location>
        <position position="52"/>
    </location>
    <ligand>
        <name>FAD</name>
        <dbReference type="ChEBI" id="CHEBI:57692"/>
    </ligand>
</feature>
<evidence type="ECO:0000256" key="11">
    <source>
        <dbReference type="PIRSR" id="PIRSR000350-3"/>
    </source>
</evidence>
<dbReference type="InterPro" id="IPR023753">
    <property type="entry name" value="FAD/NAD-binding_dom"/>
</dbReference>
<dbReference type="InterPro" id="IPR046952">
    <property type="entry name" value="GSHR/TRXR-like"/>
</dbReference>
<keyword evidence="6 13" id="KW-0560">Oxidoreductase</keyword>
<evidence type="ECO:0000313" key="18">
    <source>
        <dbReference type="Proteomes" id="UP000002171"/>
    </source>
</evidence>
<keyword evidence="8 13" id="KW-0676">Redox-active center</keyword>
<dbReference type="PRINTS" id="PR00368">
    <property type="entry name" value="FADPNR"/>
</dbReference>
<evidence type="ECO:0000256" key="8">
    <source>
        <dbReference type="ARBA" id="ARBA00023284"/>
    </source>
</evidence>
<dbReference type="InterPro" id="IPR012999">
    <property type="entry name" value="Pyr_OxRdtase_I_AS"/>
</dbReference>
<sequence length="452" mass="48992">MAEYDFDLFVIGAGSGGVRAARMAAGMGVKVAIAEDRHLGGTCVNVGCVPKKLFVYASHYAESFEEAAGFGLTHNGVNFDWPTLRDNKTKEIERLNGIYQNLLVNSGCELINGRAVLVDPHTVAVGDKQYTAERILVAVGGWPNIPDIPGKEHIISSNEVFYLEEFPKRALVVGGGYIAVEFAGIFAGLGAETKLAYRGDLFLRGFDREIREFTAQEVAKKGVDLLFNNNIESIEKQSDGSYLAKMTDGSTIETDLIMYATGRNPKVEGLGLEAVGIEQGKNGAIVVNDDFQTNVPSVYAVGDVIDRVQLTPVALAEGMALVRNLYAGMNQKVDYDLIPTAVFCQPNIGTVGLSEEQAREQYENIEVYKSEFRAMKHTISGSEERTFMKMLVDADSRKVLGVHMVGPDAGEIIQGIGIALKAGATKEVFDSTIGIHPTAAEEFVTMREPSSN</sequence>
<dbReference type="InterPro" id="IPR016156">
    <property type="entry name" value="FAD/NAD-linked_Rdtase_dimer_sf"/>
</dbReference>
<feature type="binding site" evidence="11">
    <location>
        <position position="262"/>
    </location>
    <ligand>
        <name>NAD(+)</name>
        <dbReference type="ChEBI" id="CHEBI:57540"/>
    </ligand>
</feature>
<dbReference type="PANTHER" id="PTHR42737:SF2">
    <property type="entry name" value="GLUTATHIONE REDUCTASE"/>
    <property type="match status" value="1"/>
</dbReference>
<evidence type="ECO:0000256" key="9">
    <source>
        <dbReference type="ARBA" id="ARBA00049142"/>
    </source>
</evidence>
<dbReference type="NCBIfam" id="NF004776">
    <property type="entry name" value="PRK06116.1"/>
    <property type="match status" value="1"/>
</dbReference>
<feature type="binding site" evidence="11">
    <location>
        <begin position="174"/>
        <end position="181"/>
    </location>
    <ligand>
        <name>NAD(+)</name>
        <dbReference type="ChEBI" id="CHEBI:57540"/>
    </ligand>
</feature>
<evidence type="ECO:0000256" key="6">
    <source>
        <dbReference type="ARBA" id="ARBA00023002"/>
    </source>
</evidence>
<feature type="domain" description="FAD/NAD(P)-binding" evidence="16">
    <location>
        <begin position="6"/>
        <end position="318"/>
    </location>
</feature>
<evidence type="ECO:0000256" key="10">
    <source>
        <dbReference type="PIRSR" id="PIRSR000350-2"/>
    </source>
</evidence>
<comment type="function">
    <text evidence="14">Catalyzes the reduction of glutathione disulfide (GSSG) to reduced glutathione (GSH).</text>
</comment>
<feature type="domain" description="Pyridine nucleotide-disulphide oxidoreductase dimerisation" evidence="15">
    <location>
        <begin position="338"/>
        <end position="446"/>
    </location>
</feature>
<keyword evidence="11" id="KW-0547">Nucleotide-binding</keyword>
<dbReference type="GO" id="GO:0050660">
    <property type="term" value="F:flavin adenine dinucleotide binding"/>
    <property type="evidence" value="ECO:0007669"/>
    <property type="project" value="InterPro"/>
</dbReference>
<dbReference type="SUPFAM" id="SSF51905">
    <property type="entry name" value="FAD/NAD(P)-binding domain"/>
    <property type="match status" value="1"/>
</dbReference>
<evidence type="ECO:0000256" key="2">
    <source>
        <dbReference type="ARBA" id="ARBA00011738"/>
    </source>
</evidence>
<dbReference type="InterPro" id="IPR004099">
    <property type="entry name" value="Pyr_nucl-diS_OxRdtase_dimer"/>
</dbReference>
<dbReference type="EMBL" id="AAOW01000006">
    <property type="protein sequence ID" value="EAR61660.1"/>
    <property type="molecule type" value="Genomic_DNA"/>
</dbReference>
<evidence type="ECO:0000256" key="5">
    <source>
        <dbReference type="ARBA" id="ARBA00022857"/>
    </source>
</evidence>